<evidence type="ECO:0000313" key="2">
    <source>
        <dbReference type="EMBL" id="KGB32080.1"/>
    </source>
</evidence>
<feature type="region of interest" description="Disordered" evidence="1">
    <location>
        <begin position="1"/>
        <end position="26"/>
    </location>
</feature>
<accession>A0A094ZCT9</accession>
<protein>
    <submittedName>
        <fullName evidence="2">Uncharacterized protein</fullName>
    </submittedName>
</protein>
<reference evidence="2" key="1">
    <citation type="journal article" date="2012" name="Nat. Genet.">
        <title>Whole-genome sequence of Schistosoma haematobium.</title>
        <authorList>
            <person name="Young N.D."/>
            <person name="Jex A.R."/>
            <person name="Li B."/>
            <person name="Liu S."/>
            <person name="Yang L."/>
            <person name="Xiong Z."/>
            <person name="Li Y."/>
            <person name="Cantacessi C."/>
            <person name="Hall R.S."/>
            <person name="Xu X."/>
            <person name="Chen F."/>
            <person name="Wu X."/>
            <person name="Zerlotini A."/>
            <person name="Oliveira G."/>
            <person name="Hofmann A."/>
            <person name="Zhang G."/>
            <person name="Fang X."/>
            <person name="Kang Y."/>
            <person name="Campbell B.E."/>
            <person name="Loukas A."/>
            <person name="Ranganathan S."/>
            <person name="Rollinson D."/>
            <person name="Rinaldi G."/>
            <person name="Brindley P.J."/>
            <person name="Yang H."/>
            <person name="Wang J."/>
            <person name="Wang J."/>
            <person name="Gasser R.B."/>
        </authorList>
    </citation>
    <scope>NUCLEOTIDE SEQUENCE [LARGE SCALE GENOMIC DNA]</scope>
</reference>
<dbReference type="EMBL" id="KL250491">
    <property type="protein sequence ID" value="KGB32080.1"/>
    <property type="molecule type" value="Genomic_DNA"/>
</dbReference>
<sequence>MHRRFRRRYTSNQQQQQQQQNQGNNELLHTTSSTLCSFISATPNWTNAALIGEHLWNDTTSTETCYVDESEYDILSWIYLDLPPCTHPLPKQ</sequence>
<gene>
    <name evidence="2" type="ORF">MS3_00192</name>
</gene>
<proteinExistence type="predicted"/>
<organism evidence="2">
    <name type="scientific">Schistosoma haematobium</name>
    <name type="common">Blood fluke</name>
    <dbReference type="NCBI Taxonomy" id="6185"/>
    <lineage>
        <taxon>Eukaryota</taxon>
        <taxon>Metazoa</taxon>
        <taxon>Spiralia</taxon>
        <taxon>Lophotrochozoa</taxon>
        <taxon>Platyhelminthes</taxon>
        <taxon>Trematoda</taxon>
        <taxon>Digenea</taxon>
        <taxon>Strigeidida</taxon>
        <taxon>Schistosomatoidea</taxon>
        <taxon>Schistosomatidae</taxon>
        <taxon>Schistosoma</taxon>
    </lineage>
</organism>
<dbReference type="AlphaFoldDB" id="A0A094ZCT9"/>
<feature type="compositionally biased region" description="Low complexity" evidence="1">
    <location>
        <begin position="12"/>
        <end position="25"/>
    </location>
</feature>
<evidence type="ECO:0000256" key="1">
    <source>
        <dbReference type="SAM" id="MobiDB-lite"/>
    </source>
</evidence>
<name>A0A094ZCT9_SCHHA</name>